<keyword evidence="2" id="KW-1185">Reference proteome</keyword>
<reference evidence="1" key="1">
    <citation type="journal article" date="2014" name="Nucleic Acids Res.">
        <title>The evolutionary dynamics of variant antigen genes in Babesia reveal a history of genomic innovation underlying host-parasite interaction.</title>
        <authorList>
            <person name="Jackson A.P."/>
            <person name="Otto T.D."/>
            <person name="Darby A."/>
            <person name="Ramaprasad A."/>
            <person name="Xia D."/>
            <person name="Echaide I.E."/>
            <person name="Farber M."/>
            <person name="Gahlot S."/>
            <person name="Gamble J."/>
            <person name="Gupta D."/>
            <person name="Gupta Y."/>
            <person name="Jackson L."/>
            <person name="Malandrin L."/>
            <person name="Malas T.B."/>
            <person name="Moussa E."/>
            <person name="Nair M."/>
            <person name="Reid A.J."/>
            <person name="Sanders M."/>
            <person name="Sharma J."/>
            <person name="Tracey A."/>
            <person name="Quail M.A."/>
            <person name="Weir W."/>
            <person name="Wastling J.M."/>
            <person name="Hall N."/>
            <person name="Willadsen P."/>
            <person name="Lingelbach K."/>
            <person name="Shiels B."/>
            <person name="Tait A."/>
            <person name="Berriman M."/>
            <person name="Allred D.R."/>
            <person name="Pain A."/>
        </authorList>
    </citation>
    <scope>NUCLEOTIDE SEQUENCE</scope>
    <source>
        <strain evidence="1">1802A</strain>
    </source>
</reference>
<evidence type="ECO:0000313" key="2">
    <source>
        <dbReference type="Proteomes" id="UP001195914"/>
    </source>
</evidence>
<proteinExistence type="predicted"/>
<dbReference type="AlphaFoldDB" id="A0AAD9GHB2"/>
<name>A0AAD9GHB2_BABDI</name>
<sequence length="793" mass="88971">MKVKKTRDFTTKKVRVGKQHLRKHESSDAKLLSNIGRLKKSVKVATQSIAVNKDSLNVTSRRLTLAELIGKSRHASDSVRHHALLGILEFTRRFVEDTRINLYLIVQVAASSLTNSAAAVRKQGKALLLSLITNHLNSTEGEGNKCAECLMLHLTQAILSSHNDVREDAYQTIVAISSKTPSILAEYAHQLLSKLVRNHPSIPTAVYVDCLYALFKGYKDHDVALSSELVGYLYKVIEASIAKGENETTELGCLSTTSMVVKSFKMLLLNIEGIKPDDVKLIQCLMYFDFFQYEGLTERGKQTFDTLFAEFILTKAEIAIRCMGIFKKYYLALMVPLIHLHSLRNTFNATHADRIAEIILAASSLDITGIPPQSVQSLRVQWRQNLYKMLSAEEPIFYNIRQIMQTHLAVTKMNSHTFGTFDKLTATSEVQSGDIVISDIMPQLCRNMALSLSNDFEILPIVALINGVSPVIWLEECYSSDSKQHHFKFLGKLPMNFETTLNLELDCDSILENFVSRRMSKVQSSALLKTLLHISKHPKHIIGARLIESYLRLERIRELHEEELCLIARLMLNCTCSREIAQLIGEIVKAILADTTLCSYKAAVELVNVMVFHLVKMIPGINDKVIGIDEHLMAFNRIIGYIAEGSAILETNINEDSINLIELILAQCVNRTLDGILRSNTNNIWSVIEGQSLIFKRCFEPVCEVLTGNEHWNTALCIANSALPMKHTSQASEKGKGKDLQSDETGRSPWMEKLLEAVELKIYSPVLLNRLPAADSPRAAVQTLCDMISRIIM</sequence>
<evidence type="ECO:0000313" key="1">
    <source>
        <dbReference type="EMBL" id="KAK1938432.1"/>
    </source>
</evidence>
<dbReference type="InterPro" id="IPR016024">
    <property type="entry name" value="ARM-type_fold"/>
</dbReference>
<protein>
    <recommendedName>
        <fullName evidence="3">Pre-rRNA-processing protein Ipi1 N-terminal domain-containing protein</fullName>
    </recommendedName>
</protein>
<gene>
    <name evidence="1" type="ORF">X943_001141</name>
</gene>
<reference evidence="1" key="2">
    <citation type="submission" date="2021-05" db="EMBL/GenBank/DDBJ databases">
        <authorList>
            <person name="Pain A."/>
        </authorList>
    </citation>
    <scope>NUCLEOTIDE SEQUENCE</scope>
    <source>
        <strain evidence="1">1802A</strain>
    </source>
</reference>
<evidence type="ECO:0008006" key="3">
    <source>
        <dbReference type="Google" id="ProtNLM"/>
    </source>
</evidence>
<organism evidence="1 2">
    <name type="scientific">Babesia divergens</name>
    <dbReference type="NCBI Taxonomy" id="32595"/>
    <lineage>
        <taxon>Eukaryota</taxon>
        <taxon>Sar</taxon>
        <taxon>Alveolata</taxon>
        <taxon>Apicomplexa</taxon>
        <taxon>Aconoidasida</taxon>
        <taxon>Piroplasmida</taxon>
        <taxon>Babesiidae</taxon>
        <taxon>Babesia</taxon>
    </lineage>
</organism>
<dbReference type="SUPFAM" id="SSF48371">
    <property type="entry name" value="ARM repeat"/>
    <property type="match status" value="1"/>
</dbReference>
<accession>A0AAD9GHB2</accession>
<comment type="caution">
    <text evidence="1">The sequence shown here is derived from an EMBL/GenBank/DDBJ whole genome shotgun (WGS) entry which is preliminary data.</text>
</comment>
<dbReference type="Proteomes" id="UP001195914">
    <property type="component" value="Unassembled WGS sequence"/>
</dbReference>
<dbReference type="EMBL" id="JAHBMH010000024">
    <property type="protein sequence ID" value="KAK1938432.1"/>
    <property type="molecule type" value="Genomic_DNA"/>
</dbReference>